<organism evidence="1 2">
    <name type="scientific">Variovorax humicola</name>
    <dbReference type="NCBI Taxonomy" id="1769758"/>
    <lineage>
        <taxon>Bacteria</taxon>
        <taxon>Pseudomonadati</taxon>
        <taxon>Pseudomonadota</taxon>
        <taxon>Betaproteobacteria</taxon>
        <taxon>Burkholderiales</taxon>
        <taxon>Comamonadaceae</taxon>
        <taxon>Variovorax</taxon>
    </lineage>
</organism>
<evidence type="ECO:0000313" key="1">
    <source>
        <dbReference type="EMBL" id="MEJ8826786.1"/>
    </source>
</evidence>
<dbReference type="Proteomes" id="UP001363010">
    <property type="component" value="Unassembled WGS sequence"/>
</dbReference>
<keyword evidence="2" id="KW-1185">Reference proteome</keyword>
<reference evidence="1 2" key="1">
    <citation type="submission" date="2024-03" db="EMBL/GenBank/DDBJ databases">
        <title>Novel species of the genus Variovorax.</title>
        <authorList>
            <person name="Liu Q."/>
            <person name="Xin Y.-H."/>
        </authorList>
    </citation>
    <scope>NUCLEOTIDE SEQUENCE [LARGE SCALE GENOMIC DNA]</scope>
    <source>
        <strain evidence="1 2">KACC 18501</strain>
    </source>
</reference>
<name>A0ABU8W9S1_9BURK</name>
<dbReference type="EMBL" id="JBBKZV010000041">
    <property type="protein sequence ID" value="MEJ8826786.1"/>
    <property type="molecule type" value="Genomic_DNA"/>
</dbReference>
<protein>
    <submittedName>
        <fullName evidence="1">Uncharacterized protein</fullName>
    </submittedName>
</protein>
<proteinExistence type="predicted"/>
<dbReference type="RefSeq" id="WP_340367821.1">
    <property type="nucleotide sequence ID" value="NZ_JBBKZV010000041.1"/>
</dbReference>
<accession>A0ABU8W9S1</accession>
<gene>
    <name evidence="1" type="ORF">WKW80_33065</name>
</gene>
<evidence type="ECO:0000313" key="2">
    <source>
        <dbReference type="Proteomes" id="UP001363010"/>
    </source>
</evidence>
<comment type="caution">
    <text evidence="1">The sequence shown here is derived from an EMBL/GenBank/DDBJ whole genome shotgun (WGS) entry which is preliminary data.</text>
</comment>
<sequence>MDTIVTDAIAVLKMGSPDRRTLTASLQPKENTTHGYDREKSGPRIVASAALPAPEVEGLCRNKDVVANEGRRSARGSEGEAVELLGSGHDLAFGAGRGAVGNLLRLLLTAAVDHRIPHHIARKRTLRERTLQYRGELDLDQVATADAPDTGTGISSSWGLS</sequence>